<dbReference type="Proteomes" id="UP000245778">
    <property type="component" value="Unassembled WGS sequence"/>
</dbReference>
<feature type="transmembrane region" description="Helical" evidence="6">
    <location>
        <begin position="133"/>
        <end position="157"/>
    </location>
</feature>
<accession>A0A2U1CD68</accession>
<feature type="transmembrane region" description="Helical" evidence="6">
    <location>
        <begin position="81"/>
        <end position="99"/>
    </location>
</feature>
<dbReference type="EMBL" id="QEKK01000003">
    <property type="protein sequence ID" value="PVY58856.1"/>
    <property type="molecule type" value="Genomic_DNA"/>
</dbReference>
<keyword evidence="2" id="KW-1003">Cell membrane</keyword>
<comment type="caution">
    <text evidence="7">The sequence shown here is derived from an EMBL/GenBank/DDBJ whole genome shotgun (WGS) entry which is preliminary data.</text>
</comment>
<dbReference type="GO" id="GO:0022857">
    <property type="term" value="F:transmembrane transporter activity"/>
    <property type="evidence" value="ECO:0007669"/>
    <property type="project" value="InterPro"/>
</dbReference>
<keyword evidence="4 6" id="KW-1133">Transmembrane helix</keyword>
<feature type="transmembrane region" description="Helical" evidence="6">
    <location>
        <begin position="207"/>
        <end position="228"/>
    </location>
</feature>
<evidence type="ECO:0000256" key="1">
    <source>
        <dbReference type="ARBA" id="ARBA00004651"/>
    </source>
</evidence>
<feature type="transmembrane region" description="Helical" evidence="6">
    <location>
        <begin position="12"/>
        <end position="32"/>
    </location>
</feature>
<feature type="transmembrane region" description="Helical" evidence="6">
    <location>
        <begin position="263"/>
        <end position="282"/>
    </location>
</feature>
<evidence type="ECO:0000256" key="2">
    <source>
        <dbReference type="ARBA" id="ARBA00022475"/>
    </source>
</evidence>
<evidence type="ECO:0000256" key="3">
    <source>
        <dbReference type="ARBA" id="ARBA00022692"/>
    </source>
</evidence>
<reference evidence="7 8" key="1">
    <citation type="submission" date="2018-04" db="EMBL/GenBank/DDBJ databases">
        <title>Genomic Encyclopedia of Type Strains, Phase IV (KMG-IV): sequencing the most valuable type-strain genomes for metagenomic binning, comparative biology and taxonomic classification.</title>
        <authorList>
            <person name="Goeker M."/>
        </authorList>
    </citation>
    <scope>NUCLEOTIDE SEQUENCE [LARGE SCALE GENOMIC DNA]</scope>
    <source>
        <strain evidence="7 8">DSM 26588</strain>
    </source>
</reference>
<dbReference type="RefSeq" id="WP_033116281.1">
    <property type="nucleotide sequence ID" value="NZ_CAMREZ010000001.1"/>
</dbReference>
<dbReference type="CDD" id="cd06574">
    <property type="entry name" value="TM_PBP1_branched-chain-AA_like"/>
    <property type="match status" value="1"/>
</dbReference>
<dbReference type="GeneID" id="93229809"/>
<evidence type="ECO:0000313" key="7">
    <source>
        <dbReference type="EMBL" id="PVY58856.1"/>
    </source>
</evidence>
<dbReference type="InterPro" id="IPR001851">
    <property type="entry name" value="ABC_transp_permease"/>
</dbReference>
<protein>
    <submittedName>
        <fullName evidence="7">Putative ABC transport system permease protein</fullName>
    </submittedName>
</protein>
<evidence type="ECO:0000313" key="8">
    <source>
        <dbReference type="Proteomes" id="UP000245778"/>
    </source>
</evidence>
<comment type="subcellular location">
    <subcellularLocation>
        <location evidence="1">Cell membrane</location>
        <topology evidence="1">Multi-pass membrane protein</topology>
    </subcellularLocation>
</comment>
<dbReference type="OrthoDB" id="9778389at2"/>
<feature type="transmembrane region" description="Helical" evidence="6">
    <location>
        <begin position="177"/>
        <end position="201"/>
    </location>
</feature>
<dbReference type="PANTHER" id="PTHR32196">
    <property type="entry name" value="ABC TRANSPORTER PERMEASE PROTEIN YPHD-RELATED-RELATED"/>
    <property type="match status" value="1"/>
</dbReference>
<gene>
    <name evidence="7" type="ORF">C7373_103144</name>
</gene>
<proteinExistence type="predicted"/>
<keyword evidence="3 6" id="KW-0812">Transmembrane</keyword>
<name>A0A2U1CD68_9FIRM</name>
<dbReference type="PANTHER" id="PTHR32196:SF69">
    <property type="entry name" value="BRANCHED-CHAIN AMINO ACID TRANSPORT SYSTEM, PERMEASE PROTEIN"/>
    <property type="match status" value="1"/>
</dbReference>
<sequence length="304" mass="31680">MLTIVQTALEAGVIYALVALALFLSYTILDIADLTTDGAFTLGCAVSATVCLMGHPVLALPMAMLAGAAAGFVTAFLQTKLGVPSILAGIITNFGLYSVNLTVMGSANVNLYKSDTIFSLVKETGFAGSWHKLLVASVVVLAVCVLLVLFLGTRLGLSIRATGDNTDMVRASSINPVFTITVGLCLANAMTALSGALIAQYQKSADMNLGTGMVVLGLASLIIGQSVISRGKSGILRGVVAVVVGSLIYRAIYAVALKFNVTTYLKLITAVIVALAIAAPALKDYFLLQRRKRAALSERRRGAC</sequence>
<feature type="transmembrane region" description="Helical" evidence="6">
    <location>
        <begin position="235"/>
        <end position="257"/>
    </location>
</feature>
<dbReference type="AlphaFoldDB" id="A0A2U1CD68"/>
<evidence type="ECO:0000256" key="6">
    <source>
        <dbReference type="SAM" id="Phobius"/>
    </source>
</evidence>
<keyword evidence="5 6" id="KW-0472">Membrane</keyword>
<evidence type="ECO:0000256" key="5">
    <source>
        <dbReference type="ARBA" id="ARBA00023136"/>
    </source>
</evidence>
<organism evidence="7 8">
    <name type="scientific">Intestinimonas butyriciproducens</name>
    <dbReference type="NCBI Taxonomy" id="1297617"/>
    <lineage>
        <taxon>Bacteria</taxon>
        <taxon>Bacillati</taxon>
        <taxon>Bacillota</taxon>
        <taxon>Clostridia</taxon>
        <taxon>Eubacteriales</taxon>
        <taxon>Intestinimonas</taxon>
    </lineage>
</organism>
<evidence type="ECO:0000256" key="4">
    <source>
        <dbReference type="ARBA" id="ARBA00022989"/>
    </source>
</evidence>
<dbReference type="GO" id="GO:0005886">
    <property type="term" value="C:plasma membrane"/>
    <property type="evidence" value="ECO:0007669"/>
    <property type="project" value="UniProtKB-SubCell"/>
</dbReference>
<dbReference type="Pfam" id="PF02653">
    <property type="entry name" value="BPD_transp_2"/>
    <property type="match status" value="1"/>
</dbReference>